<proteinExistence type="predicted"/>
<dbReference type="NCBIfam" id="NF038324">
    <property type="entry name" value="DrmB_fam"/>
    <property type="match status" value="1"/>
</dbReference>
<protein>
    <recommendedName>
        <fullName evidence="1">MrfA-like Zn-binding domain-containing protein</fullName>
    </recommendedName>
</protein>
<dbReference type="InterPro" id="IPR018973">
    <property type="entry name" value="MZB"/>
</dbReference>
<gene>
    <name evidence="2" type="ORF">GCM10007216_30640</name>
</gene>
<name>A0ABQ1PIF0_9BACI</name>
<comment type="caution">
    <text evidence="2">The sequence shown here is derived from an EMBL/GenBank/DDBJ whole genome shotgun (WGS) entry which is preliminary data.</text>
</comment>
<accession>A0ABQ1PIF0</accession>
<dbReference type="Proteomes" id="UP000619534">
    <property type="component" value="Unassembled WGS sequence"/>
</dbReference>
<reference evidence="3" key="1">
    <citation type="journal article" date="2019" name="Int. J. Syst. Evol. Microbiol.">
        <title>The Global Catalogue of Microorganisms (GCM) 10K type strain sequencing project: providing services to taxonomists for standard genome sequencing and annotation.</title>
        <authorList>
            <consortium name="The Broad Institute Genomics Platform"/>
            <consortium name="The Broad Institute Genome Sequencing Center for Infectious Disease"/>
            <person name="Wu L."/>
            <person name="Ma J."/>
        </authorList>
    </citation>
    <scope>NUCLEOTIDE SEQUENCE [LARGE SCALE GENOMIC DNA]</scope>
    <source>
        <strain evidence="3">CCM 7282</strain>
    </source>
</reference>
<dbReference type="InterPro" id="IPR047721">
    <property type="entry name" value="DrmB"/>
</dbReference>
<dbReference type="Pfam" id="PF09369">
    <property type="entry name" value="MZB"/>
    <property type="match status" value="1"/>
</dbReference>
<evidence type="ECO:0000313" key="3">
    <source>
        <dbReference type="Proteomes" id="UP000619534"/>
    </source>
</evidence>
<dbReference type="RefSeq" id="WP_062440404.1">
    <property type="nucleotide sequence ID" value="NZ_BMCJ01000006.1"/>
</dbReference>
<keyword evidence="3" id="KW-1185">Reference proteome</keyword>
<sequence>MINHKTTNIPLRRAELITPFGVGAISTNNEGVNLMTGALDQWFTGKNVDKSEFSIKEPRLSKVLGVKEFRLPPDYRTSLGNTEKRNTEMKIPMLLFPTWFYCNRCRKMEKLNPAEISNKKNCKYCSNGHLVQVPFVVVCRKGHIDDFPWKEWVHSSLAPSCTAPIKLISTGGATLTSMRIECTSPSCLASRSLKGITTKFENNDSPLFSKIEDGEKYYCTGRKHWYGTIETSHENCKEKPFVLLKNSNNVYYPSVISALYLPGDYSNELEKTISFFKNDLILNEIEILQANISNETVAKILKEKFPIDLEFAEENVIIKALELIHEETKEMEEDQYENILRVMRYQEYCSLIDEKKDEDLRVLSEFNINYDKSPFYQYGLQKIHLVPKLRDTRILYGFQRLNSNHSLNRTSIKNGKSLLFKKPDAPSNNWLPGYTVYGEGIFFEFDKKLLDSWEEKQCVKKHFTAMESRYKQVLLNGIIEERELSPRFVLLHTLAHVLISEMIFECGYSSSALRERIYVSKQTDSEMNGFLIYTASGDSEGTLGGLVRLGQTQNLIQILQKGIEKARWCSSDPVCTDIGIQSGQGIHSLNVAACHNCGYLPETSCEEFNMFLDRSLLVGTPNNPEIGFFGKVI</sequence>
<organism evidence="2 3">
    <name type="scientific">Thalassobacillus devorans</name>
    <dbReference type="NCBI Taxonomy" id="279813"/>
    <lineage>
        <taxon>Bacteria</taxon>
        <taxon>Bacillati</taxon>
        <taxon>Bacillota</taxon>
        <taxon>Bacilli</taxon>
        <taxon>Bacillales</taxon>
        <taxon>Bacillaceae</taxon>
        <taxon>Thalassobacillus</taxon>
    </lineage>
</organism>
<feature type="domain" description="MrfA-like Zn-binding" evidence="1">
    <location>
        <begin position="494"/>
        <end position="597"/>
    </location>
</feature>
<evidence type="ECO:0000259" key="1">
    <source>
        <dbReference type="Pfam" id="PF09369"/>
    </source>
</evidence>
<evidence type="ECO:0000313" key="2">
    <source>
        <dbReference type="EMBL" id="GGC97732.1"/>
    </source>
</evidence>
<dbReference type="EMBL" id="BMCJ01000006">
    <property type="protein sequence ID" value="GGC97732.1"/>
    <property type="molecule type" value="Genomic_DNA"/>
</dbReference>